<organism evidence="2 3">
    <name type="scientific">Pegethrix bostrychoides GSE-TBD4-15B</name>
    <dbReference type="NCBI Taxonomy" id="2839662"/>
    <lineage>
        <taxon>Bacteria</taxon>
        <taxon>Bacillati</taxon>
        <taxon>Cyanobacteriota</taxon>
        <taxon>Cyanophyceae</taxon>
        <taxon>Oculatellales</taxon>
        <taxon>Oculatellaceae</taxon>
        <taxon>Pegethrix</taxon>
    </lineage>
</organism>
<reference evidence="2" key="1">
    <citation type="submission" date="2021-05" db="EMBL/GenBank/DDBJ databases">
        <authorList>
            <person name="Pietrasiak N."/>
            <person name="Ward R."/>
            <person name="Stajich J.E."/>
            <person name="Kurbessoian T."/>
        </authorList>
    </citation>
    <scope>NUCLEOTIDE SEQUENCE</scope>
    <source>
        <strain evidence="2">GSE-TBD4-15B</strain>
    </source>
</reference>
<dbReference type="EMBL" id="JAHHHV010000017">
    <property type="protein sequence ID" value="MBW4464624.1"/>
    <property type="molecule type" value="Genomic_DNA"/>
</dbReference>
<reference evidence="2" key="2">
    <citation type="journal article" date="2022" name="Microbiol. Resour. Announc.">
        <title>Metagenome Sequencing to Explore Phylogenomics of Terrestrial Cyanobacteria.</title>
        <authorList>
            <person name="Ward R.D."/>
            <person name="Stajich J.E."/>
            <person name="Johansen J.R."/>
            <person name="Huntemann M."/>
            <person name="Clum A."/>
            <person name="Foster B."/>
            <person name="Foster B."/>
            <person name="Roux S."/>
            <person name="Palaniappan K."/>
            <person name="Varghese N."/>
            <person name="Mukherjee S."/>
            <person name="Reddy T.B.K."/>
            <person name="Daum C."/>
            <person name="Copeland A."/>
            <person name="Chen I.A."/>
            <person name="Ivanova N.N."/>
            <person name="Kyrpides N.C."/>
            <person name="Shapiro N."/>
            <person name="Eloe-Fadrosh E.A."/>
            <person name="Pietrasiak N."/>
        </authorList>
    </citation>
    <scope>NUCLEOTIDE SEQUENCE</scope>
    <source>
        <strain evidence="2">GSE-TBD4-15B</strain>
    </source>
</reference>
<keyword evidence="1" id="KW-0732">Signal</keyword>
<dbReference type="Proteomes" id="UP000707356">
    <property type="component" value="Unassembled WGS sequence"/>
</dbReference>
<protein>
    <recommendedName>
        <fullName evidence="4">Excalibur calcium-binding domain-containing protein</fullName>
    </recommendedName>
</protein>
<comment type="caution">
    <text evidence="2">The sequence shown here is derived from an EMBL/GenBank/DDBJ whole genome shotgun (WGS) entry which is preliminary data.</text>
</comment>
<feature type="signal peptide" evidence="1">
    <location>
        <begin position="1"/>
        <end position="32"/>
    </location>
</feature>
<evidence type="ECO:0000313" key="2">
    <source>
        <dbReference type="EMBL" id="MBW4464624.1"/>
    </source>
</evidence>
<gene>
    <name evidence="2" type="ORF">KME07_04180</name>
</gene>
<evidence type="ECO:0000256" key="1">
    <source>
        <dbReference type="SAM" id="SignalP"/>
    </source>
</evidence>
<sequence length="83" mass="9050">MRFKPMLQPIHKILLLGGGLALLGGGTLVAQAQQDCDASYPTVCIPPPPPDLDCGDIPHRRFEVRQPDPHRFDGDFDGIGCEK</sequence>
<evidence type="ECO:0000313" key="3">
    <source>
        <dbReference type="Proteomes" id="UP000707356"/>
    </source>
</evidence>
<name>A0A951U3G2_9CYAN</name>
<proteinExistence type="predicted"/>
<feature type="chain" id="PRO_5037946589" description="Excalibur calcium-binding domain-containing protein" evidence="1">
    <location>
        <begin position="33"/>
        <end position="83"/>
    </location>
</feature>
<accession>A0A951U3G2</accession>
<evidence type="ECO:0008006" key="4">
    <source>
        <dbReference type="Google" id="ProtNLM"/>
    </source>
</evidence>
<dbReference type="AlphaFoldDB" id="A0A951U3G2"/>